<evidence type="ECO:0000313" key="3">
    <source>
        <dbReference type="Proteomes" id="UP000295293"/>
    </source>
</evidence>
<evidence type="ECO:0000313" key="2">
    <source>
        <dbReference type="EMBL" id="TDR44122.1"/>
    </source>
</evidence>
<dbReference type="PROSITE" id="PS51257">
    <property type="entry name" value="PROKAR_LIPOPROTEIN"/>
    <property type="match status" value="1"/>
</dbReference>
<accession>A0A4R6YYR2</accession>
<gene>
    <name evidence="2" type="ORF">DFR29_106270</name>
</gene>
<feature type="chain" id="PRO_5020182089" description="Ig-like domain-containing protein" evidence="1">
    <location>
        <begin position="26"/>
        <end position="122"/>
    </location>
</feature>
<dbReference type="EMBL" id="SNZH01000006">
    <property type="protein sequence ID" value="TDR44122.1"/>
    <property type="molecule type" value="Genomic_DNA"/>
</dbReference>
<protein>
    <recommendedName>
        <fullName evidence="4">Ig-like domain-containing protein</fullName>
    </recommendedName>
</protein>
<organism evidence="2 3">
    <name type="scientific">Tahibacter aquaticus</name>
    <dbReference type="NCBI Taxonomy" id="520092"/>
    <lineage>
        <taxon>Bacteria</taxon>
        <taxon>Pseudomonadati</taxon>
        <taxon>Pseudomonadota</taxon>
        <taxon>Gammaproteobacteria</taxon>
        <taxon>Lysobacterales</taxon>
        <taxon>Rhodanobacteraceae</taxon>
        <taxon>Tahibacter</taxon>
    </lineage>
</organism>
<feature type="signal peptide" evidence="1">
    <location>
        <begin position="1"/>
        <end position="25"/>
    </location>
</feature>
<proteinExistence type="predicted"/>
<keyword evidence="3" id="KW-1185">Reference proteome</keyword>
<evidence type="ECO:0008006" key="4">
    <source>
        <dbReference type="Google" id="ProtNLM"/>
    </source>
</evidence>
<dbReference type="RefSeq" id="WP_133818859.1">
    <property type="nucleotide sequence ID" value="NZ_SNZH01000006.1"/>
</dbReference>
<reference evidence="2 3" key="1">
    <citation type="submission" date="2019-03" db="EMBL/GenBank/DDBJ databases">
        <title>Genomic Encyclopedia of Type Strains, Phase IV (KMG-IV): sequencing the most valuable type-strain genomes for metagenomic binning, comparative biology and taxonomic classification.</title>
        <authorList>
            <person name="Goeker M."/>
        </authorList>
    </citation>
    <scope>NUCLEOTIDE SEQUENCE [LARGE SCALE GENOMIC DNA]</scope>
    <source>
        <strain evidence="2 3">DSM 21667</strain>
    </source>
</reference>
<evidence type="ECO:0000256" key="1">
    <source>
        <dbReference type="SAM" id="SignalP"/>
    </source>
</evidence>
<dbReference type="Proteomes" id="UP000295293">
    <property type="component" value="Unassembled WGS sequence"/>
</dbReference>
<name>A0A4R6YYR2_9GAMM</name>
<comment type="caution">
    <text evidence="2">The sequence shown here is derived from an EMBL/GenBank/DDBJ whole genome shotgun (WGS) entry which is preliminary data.</text>
</comment>
<sequence>MRSTRHLLHRSLVGLAMIFSASAGAAGLSCTASGDGFRCEAWPQGTSYRYEWHVAGKSERTSAISRNLAVHTIGCQDKRASAIAVSVIAPAGYIETATQLLPACGHTELDSDIGATALARSQ</sequence>
<keyword evidence="1" id="KW-0732">Signal</keyword>
<dbReference type="AlphaFoldDB" id="A0A4R6YYR2"/>